<name>A0A3N4J805_9PEZI</name>
<evidence type="ECO:0008006" key="3">
    <source>
        <dbReference type="Google" id="ProtNLM"/>
    </source>
</evidence>
<evidence type="ECO:0000313" key="2">
    <source>
        <dbReference type="Proteomes" id="UP000276215"/>
    </source>
</evidence>
<reference evidence="1 2" key="1">
    <citation type="journal article" date="2018" name="Nat. Ecol. Evol.">
        <title>Pezizomycetes genomes reveal the molecular basis of ectomycorrhizal truffle lifestyle.</title>
        <authorList>
            <person name="Murat C."/>
            <person name="Payen T."/>
            <person name="Noel B."/>
            <person name="Kuo A."/>
            <person name="Morin E."/>
            <person name="Chen J."/>
            <person name="Kohler A."/>
            <person name="Krizsan K."/>
            <person name="Balestrini R."/>
            <person name="Da Silva C."/>
            <person name="Montanini B."/>
            <person name="Hainaut M."/>
            <person name="Levati E."/>
            <person name="Barry K.W."/>
            <person name="Belfiori B."/>
            <person name="Cichocki N."/>
            <person name="Clum A."/>
            <person name="Dockter R.B."/>
            <person name="Fauchery L."/>
            <person name="Guy J."/>
            <person name="Iotti M."/>
            <person name="Le Tacon F."/>
            <person name="Lindquist E.A."/>
            <person name="Lipzen A."/>
            <person name="Malagnac F."/>
            <person name="Mello A."/>
            <person name="Molinier V."/>
            <person name="Miyauchi S."/>
            <person name="Poulain J."/>
            <person name="Riccioni C."/>
            <person name="Rubini A."/>
            <person name="Sitrit Y."/>
            <person name="Splivallo R."/>
            <person name="Traeger S."/>
            <person name="Wang M."/>
            <person name="Zifcakova L."/>
            <person name="Wipf D."/>
            <person name="Zambonelli A."/>
            <person name="Paolocci F."/>
            <person name="Nowrousian M."/>
            <person name="Ottonello S."/>
            <person name="Baldrian P."/>
            <person name="Spatafora J.W."/>
            <person name="Henrissat B."/>
            <person name="Nagy L.G."/>
            <person name="Aury J.M."/>
            <person name="Wincker P."/>
            <person name="Grigoriev I.V."/>
            <person name="Bonfante P."/>
            <person name="Martin F.M."/>
        </authorList>
    </citation>
    <scope>NUCLEOTIDE SEQUENCE [LARGE SCALE GENOMIC DNA]</scope>
    <source>
        <strain evidence="1 2">120613-1</strain>
    </source>
</reference>
<dbReference type="EMBL" id="ML120437">
    <property type="protein sequence ID" value="RPA94422.1"/>
    <property type="molecule type" value="Genomic_DNA"/>
</dbReference>
<keyword evidence="2" id="KW-1185">Reference proteome</keyword>
<gene>
    <name evidence="1" type="ORF">L873DRAFT_1846643</name>
</gene>
<dbReference type="Proteomes" id="UP000276215">
    <property type="component" value="Unassembled WGS sequence"/>
</dbReference>
<accession>A0A3N4J805</accession>
<organism evidence="1 2">
    <name type="scientific">Choiromyces venosus 120613-1</name>
    <dbReference type="NCBI Taxonomy" id="1336337"/>
    <lineage>
        <taxon>Eukaryota</taxon>
        <taxon>Fungi</taxon>
        <taxon>Dikarya</taxon>
        <taxon>Ascomycota</taxon>
        <taxon>Pezizomycotina</taxon>
        <taxon>Pezizomycetes</taxon>
        <taxon>Pezizales</taxon>
        <taxon>Tuberaceae</taxon>
        <taxon>Choiromyces</taxon>
    </lineage>
</organism>
<dbReference type="OrthoDB" id="76567at2759"/>
<evidence type="ECO:0000313" key="1">
    <source>
        <dbReference type="EMBL" id="RPA94422.1"/>
    </source>
</evidence>
<proteinExistence type="predicted"/>
<dbReference type="AlphaFoldDB" id="A0A3N4J805"/>
<protein>
    <recommendedName>
        <fullName evidence="3">Restriction endonuclease domain-containing protein</fullName>
    </recommendedName>
</protein>
<sequence length="162" mass="18107">MMPDELSKLLLEDEYLVLDIPCQDFSELEKVIGRRAYTYRPAIQQLTIKMPTQMHGTIASWAMELIMVGTNAGAFGQGDLSLVAEGELYGFTGEHQDITKTPDMAIIPEYCFWPTVVFEFGYTEPYDDLKADVKLLLEGSAGGIIKVILIKLKPIQQGETNI</sequence>